<gene>
    <name evidence="2" type="ORF">PCL1606_29150</name>
</gene>
<dbReference type="KEGG" id="pcz:PCL1606_29150"/>
<dbReference type="OrthoDB" id="7031045at2"/>
<protein>
    <submittedName>
        <fullName evidence="2">Uncharacterized protein</fullName>
    </submittedName>
</protein>
<reference evidence="2 3" key="1">
    <citation type="journal article" date="2015" name="Mol. Plant Microbe Interact.">
        <title>Comparative Genomic Analysis of Pseudomonas chlororaphis PCL1606 Reveals New Insight into Antifungal Compounds Involved in Biocontrol.</title>
        <authorList>
            <person name="Calderon C.E."/>
            <person name="Ramos C."/>
            <person name="de Vicente A."/>
            <person name="Cazorla F.M."/>
        </authorList>
    </citation>
    <scope>NUCLEOTIDE SEQUENCE [LARGE SCALE GENOMIC DNA]</scope>
    <source>
        <strain evidence="2 3">PCL1606</strain>
    </source>
</reference>
<evidence type="ECO:0000313" key="3">
    <source>
        <dbReference type="Proteomes" id="UP000032748"/>
    </source>
</evidence>
<accession>A0A0D5XZ77</accession>
<dbReference type="AlphaFoldDB" id="A0A0D5XZ77"/>
<dbReference type="EMBL" id="CP011110">
    <property type="protein sequence ID" value="AKA24366.1"/>
    <property type="molecule type" value="Genomic_DNA"/>
</dbReference>
<sequence length="76" mass="8290">MTRSPAAPPTDRTRTPEALDPQDAHGMPGYPERATDQPPAPKHERPPTRPAPPAQDRNESTELGIETPEQDNDKVG</sequence>
<dbReference type="RefSeq" id="WP_045886817.1">
    <property type="nucleotide sequence ID" value="NZ_CP011110.1"/>
</dbReference>
<name>A0A0D5XZ77_9PSED</name>
<evidence type="ECO:0000256" key="1">
    <source>
        <dbReference type="SAM" id="MobiDB-lite"/>
    </source>
</evidence>
<evidence type="ECO:0000313" key="2">
    <source>
        <dbReference type="EMBL" id="AKA24366.1"/>
    </source>
</evidence>
<dbReference type="PATRIC" id="fig|587753.10.peg.2906"/>
<feature type="region of interest" description="Disordered" evidence="1">
    <location>
        <begin position="1"/>
        <end position="76"/>
    </location>
</feature>
<organism evidence="2 3">
    <name type="scientific">Pseudomonas chlororaphis</name>
    <dbReference type="NCBI Taxonomy" id="587753"/>
    <lineage>
        <taxon>Bacteria</taxon>
        <taxon>Pseudomonadati</taxon>
        <taxon>Pseudomonadota</taxon>
        <taxon>Gammaproteobacteria</taxon>
        <taxon>Pseudomonadales</taxon>
        <taxon>Pseudomonadaceae</taxon>
        <taxon>Pseudomonas</taxon>
    </lineage>
</organism>
<proteinExistence type="predicted"/>
<dbReference type="Proteomes" id="UP000032748">
    <property type="component" value="Chromosome"/>
</dbReference>